<dbReference type="Pfam" id="PF12704">
    <property type="entry name" value="MacB_PCD"/>
    <property type="match status" value="2"/>
</dbReference>
<dbReference type="RefSeq" id="WP_160844623.1">
    <property type="nucleotide sequence ID" value="NZ_WVHT01000004.1"/>
</dbReference>
<evidence type="ECO:0000256" key="6">
    <source>
        <dbReference type="SAM" id="Phobius"/>
    </source>
</evidence>
<evidence type="ECO:0000256" key="5">
    <source>
        <dbReference type="ARBA" id="ARBA00023136"/>
    </source>
</evidence>
<dbReference type="GO" id="GO:0022857">
    <property type="term" value="F:transmembrane transporter activity"/>
    <property type="evidence" value="ECO:0007669"/>
    <property type="project" value="TreeGrafter"/>
</dbReference>
<comment type="caution">
    <text evidence="9">The sequence shown here is derived from an EMBL/GenBank/DDBJ whole genome shotgun (WGS) entry which is preliminary data.</text>
</comment>
<proteinExistence type="predicted"/>
<feature type="transmembrane region" description="Helical" evidence="6">
    <location>
        <begin position="771"/>
        <end position="794"/>
    </location>
</feature>
<feature type="domain" description="MacB-like periplasmic core" evidence="8">
    <location>
        <begin position="439"/>
        <end position="639"/>
    </location>
</feature>
<keyword evidence="4 6" id="KW-1133">Transmembrane helix</keyword>
<dbReference type="InterPro" id="IPR025857">
    <property type="entry name" value="MacB_PCD"/>
</dbReference>
<evidence type="ECO:0000259" key="8">
    <source>
        <dbReference type="Pfam" id="PF12704"/>
    </source>
</evidence>
<accession>A0A7K1YA40</accession>
<dbReference type="PANTHER" id="PTHR30572:SF18">
    <property type="entry name" value="ABC-TYPE MACROLIDE FAMILY EXPORT SYSTEM PERMEASE COMPONENT 2"/>
    <property type="match status" value="1"/>
</dbReference>
<dbReference type="InterPro" id="IPR050250">
    <property type="entry name" value="Macrolide_Exporter_MacB"/>
</dbReference>
<evidence type="ECO:0000313" key="10">
    <source>
        <dbReference type="Proteomes" id="UP000466586"/>
    </source>
</evidence>
<feature type="domain" description="MacB-like periplasmic core" evidence="8">
    <location>
        <begin position="20"/>
        <end position="235"/>
    </location>
</feature>
<evidence type="ECO:0000313" key="9">
    <source>
        <dbReference type="EMBL" id="MXV51455.1"/>
    </source>
</evidence>
<dbReference type="Pfam" id="PF02687">
    <property type="entry name" value="FtsX"/>
    <property type="match status" value="2"/>
</dbReference>
<feature type="transmembrane region" description="Helical" evidence="6">
    <location>
        <begin position="21"/>
        <end position="42"/>
    </location>
</feature>
<dbReference type="InterPro" id="IPR003838">
    <property type="entry name" value="ABC3_permease_C"/>
</dbReference>
<protein>
    <submittedName>
        <fullName evidence="9">FtsX-like permease family protein</fullName>
    </submittedName>
</protein>
<evidence type="ECO:0000256" key="4">
    <source>
        <dbReference type="ARBA" id="ARBA00022989"/>
    </source>
</evidence>
<sequence>MIKNYILVALRNLWKNKGFSAINIVGLAVGLATCLIITLYVIDELSYDRYNEKTDSIYRIDADIRFGGNNMKLAVSSDPMGSTLKRDFPQVEQFVRFRGYGGFQVKKANENLREDRVIYTDPTIFDVFTLPFIEGNPKTALVEPHTVVITEKTARKYFNSASGVVGKTLTVNDTSNYKVTGVIQNIPSRSHFNFDFFVSLAESSEARANNWVSHNFNTYIVLKPGSDPKLLEAQFGKVIDKYIGPQVKDLMNINMDEFKKSGNYISYSLTPLSTIHLHSNKTAELDANGNIQYVYIFSAIALFILLIACVNFMNLSTARSANRAREVGVRKVLGSLKSNLITQFLTESVLLSFFALVLALIIAWLFLPFFNQLAFKEISFNLFAQPWMLPLIMVIIVIIGLLAGSYPAFYLSAFNPIQVLKGKLSGGFKKSWLRSGLVVFQFAISIFLIVGTVVIYSQLSYMRNKDLGFNRKQILIIQNTDALGSAAGSFKNDLLKLAGVEHATMTGYLPTGGWRSDNPLFPDASLDQKRAVSTQTWRVDEDYIPTLGMKMVKGRNFSKKYLTDSSGIIINESAAKLLNFKDPINQTLYTLEDIKTKKLMQYKIIGVVKDFNFNSLREQVTPLAFLLEEQRNSVAIQIKTSNISGLIAQIERKFKEIAPSQSFTYSFMDDDFNNIYNNEQRIGKISVTFSVLAILIACLGLFGLASYAAEQRVKEIGIRKVLGATVVNITEMLSKDFLTLVIIAAVIAFPFAWLAMNSWLQDFQYRITISWWIFAAAGITALFIALFTVSFQAIKAAIANPIKSLRTE</sequence>
<feature type="transmembrane region" description="Helical" evidence="6">
    <location>
        <begin position="432"/>
        <end position="456"/>
    </location>
</feature>
<keyword evidence="10" id="KW-1185">Reference proteome</keyword>
<organism evidence="9 10">
    <name type="scientific">Hufsiella arboris</name>
    <dbReference type="NCBI Taxonomy" id="2695275"/>
    <lineage>
        <taxon>Bacteria</taxon>
        <taxon>Pseudomonadati</taxon>
        <taxon>Bacteroidota</taxon>
        <taxon>Sphingobacteriia</taxon>
        <taxon>Sphingobacteriales</taxon>
        <taxon>Sphingobacteriaceae</taxon>
        <taxon>Hufsiella</taxon>
    </lineage>
</organism>
<evidence type="ECO:0000259" key="7">
    <source>
        <dbReference type="Pfam" id="PF02687"/>
    </source>
</evidence>
<comment type="subcellular location">
    <subcellularLocation>
        <location evidence="1">Cell membrane</location>
        <topology evidence="1">Multi-pass membrane protein</topology>
    </subcellularLocation>
</comment>
<feature type="transmembrane region" description="Helical" evidence="6">
    <location>
        <begin position="387"/>
        <end position="411"/>
    </location>
</feature>
<dbReference type="AlphaFoldDB" id="A0A7K1YA40"/>
<evidence type="ECO:0000256" key="2">
    <source>
        <dbReference type="ARBA" id="ARBA00022475"/>
    </source>
</evidence>
<gene>
    <name evidence="9" type="ORF">GS399_10780</name>
</gene>
<feature type="domain" description="ABC3 transporter permease C-terminal" evidence="7">
    <location>
        <begin position="688"/>
        <end position="801"/>
    </location>
</feature>
<keyword evidence="3 6" id="KW-0812">Transmembrane</keyword>
<keyword evidence="5 6" id="KW-0472">Membrane</keyword>
<dbReference type="GO" id="GO:0005886">
    <property type="term" value="C:plasma membrane"/>
    <property type="evidence" value="ECO:0007669"/>
    <property type="project" value="UniProtKB-SubCell"/>
</dbReference>
<feature type="transmembrane region" description="Helical" evidence="6">
    <location>
        <begin position="344"/>
        <end position="367"/>
    </location>
</feature>
<name>A0A7K1YA40_9SPHI</name>
<dbReference type="EMBL" id="WVHT01000004">
    <property type="protein sequence ID" value="MXV51455.1"/>
    <property type="molecule type" value="Genomic_DNA"/>
</dbReference>
<keyword evidence="2" id="KW-1003">Cell membrane</keyword>
<feature type="transmembrane region" description="Helical" evidence="6">
    <location>
        <begin position="687"/>
        <end position="709"/>
    </location>
</feature>
<evidence type="ECO:0000256" key="3">
    <source>
        <dbReference type="ARBA" id="ARBA00022692"/>
    </source>
</evidence>
<feature type="transmembrane region" description="Helical" evidence="6">
    <location>
        <begin position="737"/>
        <end position="756"/>
    </location>
</feature>
<reference evidence="9 10" key="1">
    <citation type="submission" date="2019-11" db="EMBL/GenBank/DDBJ databases">
        <title>Pedobacter sp. HMF7647 Genome sequencing and assembly.</title>
        <authorList>
            <person name="Kang H."/>
            <person name="Kim H."/>
            <person name="Joh K."/>
        </authorList>
    </citation>
    <scope>NUCLEOTIDE SEQUENCE [LARGE SCALE GENOMIC DNA]</scope>
    <source>
        <strain evidence="9 10">HMF7647</strain>
    </source>
</reference>
<feature type="transmembrane region" description="Helical" evidence="6">
    <location>
        <begin position="293"/>
        <end position="315"/>
    </location>
</feature>
<dbReference type="Proteomes" id="UP000466586">
    <property type="component" value="Unassembled WGS sequence"/>
</dbReference>
<feature type="domain" description="ABC3 transporter permease C-terminal" evidence="7">
    <location>
        <begin position="299"/>
        <end position="416"/>
    </location>
</feature>
<dbReference type="PANTHER" id="PTHR30572">
    <property type="entry name" value="MEMBRANE COMPONENT OF TRANSPORTER-RELATED"/>
    <property type="match status" value="1"/>
</dbReference>
<evidence type="ECO:0000256" key="1">
    <source>
        <dbReference type="ARBA" id="ARBA00004651"/>
    </source>
</evidence>